<accession>A0A834DM33</accession>
<organism evidence="2 3">
    <name type="scientific">Phyllostomus discolor</name>
    <name type="common">pale spear-nosed bat</name>
    <dbReference type="NCBI Taxonomy" id="89673"/>
    <lineage>
        <taxon>Eukaryota</taxon>
        <taxon>Metazoa</taxon>
        <taxon>Chordata</taxon>
        <taxon>Craniata</taxon>
        <taxon>Vertebrata</taxon>
        <taxon>Euteleostomi</taxon>
        <taxon>Mammalia</taxon>
        <taxon>Eutheria</taxon>
        <taxon>Laurasiatheria</taxon>
        <taxon>Chiroptera</taxon>
        <taxon>Yangochiroptera</taxon>
        <taxon>Phyllostomidae</taxon>
        <taxon>Phyllostominae</taxon>
        <taxon>Phyllostomus</taxon>
    </lineage>
</organism>
<protein>
    <submittedName>
        <fullName evidence="2">Uncharacterized protein</fullName>
    </submittedName>
</protein>
<reference evidence="2 3" key="1">
    <citation type="journal article" date="2020" name="Nature">
        <title>Six reference-quality genomes reveal evolution of bat adaptations.</title>
        <authorList>
            <person name="Jebb D."/>
            <person name="Huang Z."/>
            <person name="Pippel M."/>
            <person name="Hughes G.M."/>
            <person name="Lavrichenko K."/>
            <person name="Devanna P."/>
            <person name="Winkler S."/>
            <person name="Jermiin L.S."/>
            <person name="Skirmuntt E.C."/>
            <person name="Katzourakis A."/>
            <person name="Burkitt-Gray L."/>
            <person name="Ray D.A."/>
            <person name="Sullivan K.A.M."/>
            <person name="Roscito J.G."/>
            <person name="Kirilenko B.M."/>
            <person name="Davalos L.M."/>
            <person name="Corthals A.P."/>
            <person name="Power M.L."/>
            <person name="Jones G."/>
            <person name="Ransome R.D."/>
            <person name="Dechmann D.K.N."/>
            <person name="Locatelli A.G."/>
            <person name="Puechmaille S.J."/>
            <person name="Fedrigo O."/>
            <person name="Jarvis E.D."/>
            <person name="Hiller M."/>
            <person name="Vernes S.C."/>
            <person name="Myers E.W."/>
            <person name="Teeling E.C."/>
        </authorList>
    </citation>
    <scope>NUCLEOTIDE SEQUENCE [LARGE SCALE GENOMIC DNA]</scope>
    <source>
        <strain evidence="2">Bat1K_MPI-CBG_1</strain>
    </source>
</reference>
<sequence length="132" mass="14640">MGTGSQGQCPPPRDAWRRDPRLPFLRLGLVCSREARGKVRTSRALESLPPRETSSAGPADPPRTPRRFGGSGRPSPMPSTTLQPGDLSTERRGPFVLQRGQRQTPDTGHVVIGRVFLCQLNYRKLLTRIIQD</sequence>
<dbReference type="AlphaFoldDB" id="A0A834DM33"/>
<dbReference type="Proteomes" id="UP000664940">
    <property type="component" value="Unassembled WGS sequence"/>
</dbReference>
<comment type="caution">
    <text evidence="2">The sequence shown here is derived from an EMBL/GenBank/DDBJ whole genome shotgun (WGS) entry which is preliminary data.</text>
</comment>
<evidence type="ECO:0000256" key="1">
    <source>
        <dbReference type="SAM" id="MobiDB-lite"/>
    </source>
</evidence>
<feature type="region of interest" description="Disordered" evidence="1">
    <location>
        <begin position="37"/>
        <end position="106"/>
    </location>
</feature>
<dbReference type="EMBL" id="JABVXQ010000010">
    <property type="protein sequence ID" value="KAF6088525.1"/>
    <property type="molecule type" value="Genomic_DNA"/>
</dbReference>
<name>A0A834DM33_9CHIR</name>
<evidence type="ECO:0000313" key="2">
    <source>
        <dbReference type="EMBL" id="KAF6088525.1"/>
    </source>
</evidence>
<feature type="region of interest" description="Disordered" evidence="1">
    <location>
        <begin position="1"/>
        <end position="20"/>
    </location>
</feature>
<evidence type="ECO:0000313" key="3">
    <source>
        <dbReference type="Proteomes" id="UP000664940"/>
    </source>
</evidence>
<proteinExistence type="predicted"/>
<gene>
    <name evidence="2" type="ORF">HJG60_008348</name>
</gene>